<evidence type="ECO:0000313" key="2">
    <source>
        <dbReference type="EMBL" id="CQD15632.1"/>
    </source>
</evidence>
<keyword evidence="1" id="KW-0472">Membrane</keyword>
<feature type="transmembrane region" description="Helical" evidence="1">
    <location>
        <begin position="45"/>
        <end position="66"/>
    </location>
</feature>
<dbReference type="InterPro" id="IPR020109">
    <property type="entry name" value="Holin_r1t"/>
</dbReference>
<dbReference type="RefSeq" id="WP_109790044.1">
    <property type="nucleotide sequence ID" value="NZ_JACKVA010000026.1"/>
</dbReference>
<feature type="transmembrane region" description="Helical" evidence="1">
    <location>
        <begin position="21"/>
        <end position="39"/>
    </location>
</feature>
<protein>
    <recommendedName>
        <fullName evidence="4">Holin</fullName>
    </recommendedName>
</protein>
<organism evidence="2 3">
    <name type="scientific">Mycolicibacterium conceptionense</name>
    <dbReference type="NCBI Taxonomy" id="451644"/>
    <lineage>
        <taxon>Bacteria</taxon>
        <taxon>Bacillati</taxon>
        <taxon>Actinomycetota</taxon>
        <taxon>Actinomycetes</taxon>
        <taxon>Mycobacteriales</taxon>
        <taxon>Mycobacteriaceae</taxon>
        <taxon>Mycolicibacterium</taxon>
    </lineage>
</organism>
<gene>
    <name evidence="2" type="ORF">BN970_03279</name>
</gene>
<dbReference type="AlphaFoldDB" id="A0A0U1DG56"/>
<reference evidence="2 3" key="1">
    <citation type="submission" date="2015-03" db="EMBL/GenBank/DDBJ databases">
        <authorList>
            <person name="Murphy D."/>
        </authorList>
    </citation>
    <scope>NUCLEOTIDE SEQUENCE [LARGE SCALE GENOMIC DNA]</scope>
    <source>
        <strain evidence="2 3">D16</strain>
    </source>
</reference>
<proteinExistence type="predicted"/>
<sequence length="83" mass="8347">MNTIWSLTFWKDTAERALKSFAQGVILTLGGGAVNVLTIDWLTLAGAGGGAALLSVLTSIVSAGVANKGTASMTSAVEPAARP</sequence>
<dbReference type="Pfam" id="PF16945">
    <property type="entry name" value="Phage_r1t_holin"/>
    <property type="match status" value="1"/>
</dbReference>
<name>A0A0U1DG56_9MYCO</name>
<evidence type="ECO:0008006" key="4">
    <source>
        <dbReference type="Google" id="ProtNLM"/>
    </source>
</evidence>
<dbReference type="Proteomes" id="UP000182227">
    <property type="component" value="Unassembled WGS sequence"/>
</dbReference>
<evidence type="ECO:0000313" key="3">
    <source>
        <dbReference type="Proteomes" id="UP000182227"/>
    </source>
</evidence>
<dbReference type="EMBL" id="CTEF01000002">
    <property type="protein sequence ID" value="CQD15632.1"/>
    <property type="molecule type" value="Genomic_DNA"/>
</dbReference>
<evidence type="ECO:0000256" key="1">
    <source>
        <dbReference type="SAM" id="Phobius"/>
    </source>
</evidence>
<keyword evidence="1" id="KW-0812">Transmembrane</keyword>
<keyword evidence="1" id="KW-1133">Transmembrane helix</keyword>
<dbReference type="GeneID" id="44300088"/>
<accession>A0A0U1DG56</accession>